<gene>
    <name evidence="1" type="ORF">EKO04_001816</name>
</gene>
<dbReference type="EMBL" id="RZGK01000003">
    <property type="protein sequence ID" value="KAF9699955.1"/>
    <property type="molecule type" value="Genomic_DNA"/>
</dbReference>
<reference evidence="1" key="1">
    <citation type="submission" date="2018-12" db="EMBL/GenBank/DDBJ databases">
        <authorList>
            <person name="Syme R.A."/>
            <person name="Farfan-Caceres L."/>
            <person name="Lichtenzveig J."/>
        </authorList>
    </citation>
    <scope>NUCLEOTIDE SEQUENCE</scope>
    <source>
        <strain evidence="1">Al4</strain>
    </source>
</reference>
<proteinExistence type="predicted"/>
<dbReference type="AlphaFoldDB" id="A0A8H7MLX3"/>
<reference evidence="1" key="2">
    <citation type="submission" date="2020-09" db="EMBL/GenBank/DDBJ databases">
        <title>Reference genome assembly for Australian Ascochyta lentis isolate Al4.</title>
        <authorList>
            <person name="Lee R.C."/>
            <person name="Farfan-Caceres L.M."/>
            <person name="Debler J.W."/>
            <person name="Williams A.H."/>
            <person name="Henares B.M."/>
        </authorList>
    </citation>
    <scope>NUCLEOTIDE SEQUENCE</scope>
    <source>
        <strain evidence="1">Al4</strain>
    </source>
</reference>
<accession>A0A8H7MLX3</accession>
<dbReference type="OrthoDB" id="3747711at2759"/>
<keyword evidence="2" id="KW-1185">Reference proteome</keyword>
<evidence type="ECO:0000313" key="2">
    <source>
        <dbReference type="Proteomes" id="UP000651452"/>
    </source>
</evidence>
<comment type="caution">
    <text evidence="1">The sequence shown here is derived from an EMBL/GenBank/DDBJ whole genome shotgun (WGS) entry which is preliminary data.</text>
</comment>
<protein>
    <submittedName>
        <fullName evidence="1">Uncharacterized protein</fullName>
    </submittedName>
</protein>
<sequence>MTHAPPNDKELASLNKWMDRHVKTSYLQHRHRIGDLLNTQMIARSVVEHLFLCRVLSMFAQTKVLQEYTGTSLDSVLHTDSLNITHGIIARGCFVGITADHGRRVILRGDCANTYAEAMMLFIDTVLDTSTMYQIELLKQMEDSCELETRAAEDSGR</sequence>
<name>A0A8H7MLX3_9PLEO</name>
<evidence type="ECO:0000313" key="1">
    <source>
        <dbReference type="EMBL" id="KAF9699955.1"/>
    </source>
</evidence>
<organism evidence="1 2">
    <name type="scientific">Ascochyta lentis</name>
    <dbReference type="NCBI Taxonomy" id="205686"/>
    <lineage>
        <taxon>Eukaryota</taxon>
        <taxon>Fungi</taxon>
        <taxon>Dikarya</taxon>
        <taxon>Ascomycota</taxon>
        <taxon>Pezizomycotina</taxon>
        <taxon>Dothideomycetes</taxon>
        <taxon>Pleosporomycetidae</taxon>
        <taxon>Pleosporales</taxon>
        <taxon>Pleosporineae</taxon>
        <taxon>Didymellaceae</taxon>
        <taxon>Ascochyta</taxon>
    </lineage>
</organism>
<dbReference type="Proteomes" id="UP000651452">
    <property type="component" value="Unassembled WGS sequence"/>
</dbReference>